<keyword evidence="2" id="KW-1185">Reference proteome</keyword>
<gene>
    <name evidence="1" type="ORF">RHSIM_Rhsim09G0132700</name>
</gene>
<evidence type="ECO:0000313" key="2">
    <source>
        <dbReference type="Proteomes" id="UP000626092"/>
    </source>
</evidence>
<dbReference type="AlphaFoldDB" id="A0A834LCM4"/>
<organism evidence="1 2">
    <name type="scientific">Rhododendron simsii</name>
    <name type="common">Sims's rhododendron</name>
    <dbReference type="NCBI Taxonomy" id="118357"/>
    <lineage>
        <taxon>Eukaryota</taxon>
        <taxon>Viridiplantae</taxon>
        <taxon>Streptophyta</taxon>
        <taxon>Embryophyta</taxon>
        <taxon>Tracheophyta</taxon>
        <taxon>Spermatophyta</taxon>
        <taxon>Magnoliopsida</taxon>
        <taxon>eudicotyledons</taxon>
        <taxon>Gunneridae</taxon>
        <taxon>Pentapetalae</taxon>
        <taxon>asterids</taxon>
        <taxon>Ericales</taxon>
        <taxon>Ericaceae</taxon>
        <taxon>Ericoideae</taxon>
        <taxon>Rhodoreae</taxon>
        <taxon>Rhododendron</taxon>
    </lineage>
</organism>
<accession>A0A834LCM4</accession>
<protein>
    <submittedName>
        <fullName evidence="1">Uncharacterized protein</fullName>
    </submittedName>
</protein>
<evidence type="ECO:0000313" key="1">
    <source>
        <dbReference type="EMBL" id="KAF7133288.1"/>
    </source>
</evidence>
<proteinExistence type="predicted"/>
<dbReference type="InterPro" id="IPR036497">
    <property type="entry name" value="GLTP_sf"/>
</dbReference>
<name>A0A834LCM4_RHOSS</name>
<dbReference type="EMBL" id="WJXA01000009">
    <property type="protein sequence ID" value="KAF7133288.1"/>
    <property type="molecule type" value="Genomic_DNA"/>
</dbReference>
<comment type="caution">
    <text evidence="1">The sequence shown here is derived from an EMBL/GenBank/DDBJ whole genome shotgun (WGS) entry which is preliminary data.</text>
</comment>
<dbReference type="Proteomes" id="UP000626092">
    <property type="component" value="Unassembled WGS sequence"/>
</dbReference>
<sequence>MAATNDRVLTKMVEAFNELADDVNSPSTPPRLSLSKFCSACRLLSPLIRCMGIAFRFADIEFSAKAICPRRSGWDPLRDRLGAVMPGPEMGNRRRTEGDVGPFGTWRLAGIQRTLLIEPEACTSGVGSEPCFRGHYNS</sequence>
<reference evidence="1" key="1">
    <citation type="submission" date="2019-11" db="EMBL/GenBank/DDBJ databases">
        <authorList>
            <person name="Liu Y."/>
            <person name="Hou J."/>
            <person name="Li T.-Q."/>
            <person name="Guan C.-H."/>
            <person name="Wu X."/>
            <person name="Wu H.-Z."/>
            <person name="Ling F."/>
            <person name="Zhang R."/>
            <person name="Shi X.-G."/>
            <person name="Ren J.-P."/>
            <person name="Chen E.-F."/>
            <person name="Sun J.-M."/>
        </authorList>
    </citation>
    <scope>NUCLEOTIDE SEQUENCE</scope>
    <source>
        <strain evidence="1">Adult_tree_wgs_1</strain>
        <tissue evidence="1">Leaves</tissue>
    </source>
</reference>
<dbReference type="Gene3D" id="1.10.3520.10">
    <property type="entry name" value="Glycolipid transfer protein"/>
    <property type="match status" value="1"/>
</dbReference>